<feature type="domain" description="MacB-like periplasmic core" evidence="8">
    <location>
        <begin position="435"/>
        <end position="624"/>
    </location>
</feature>
<evidence type="ECO:0000256" key="2">
    <source>
        <dbReference type="ARBA" id="ARBA00022475"/>
    </source>
</evidence>
<feature type="transmembrane region" description="Helical" evidence="6">
    <location>
        <begin position="20"/>
        <end position="40"/>
    </location>
</feature>
<keyword evidence="10" id="KW-1185">Reference proteome</keyword>
<evidence type="ECO:0000259" key="7">
    <source>
        <dbReference type="Pfam" id="PF02687"/>
    </source>
</evidence>
<feature type="domain" description="ABC3 transporter permease C-terminal" evidence="7">
    <location>
        <begin position="689"/>
        <end position="799"/>
    </location>
</feature>
<dbReference type="GO" id="GO:0005886">
    <property type="term" value="C:plasma membrane"/>
    <property type="evidence" value="ECO:0007669"/>
    <property type="project" value="UniProtKB-SubCell"/>
</dbReference>
<comment type="subcellular location">
    <subcellularLocation>
        <location evidence="1">Cell membrane</location>
        <topology evidence="1">Multi-pass membrane protein</topology>
    </subcellularLocation>
</comment>
<feature type="domain" description="MacB-like periplasmic core" evidence="8">
    <location>
        <begin position="19"/>
        <end position="205"/>
    </location>
</feature>
<feature type="transmembrane region" description="Helical" evidence="6">
    <location>
        <begin position="741"/>
        <end position="760"/>
    </location>
</feature>
<dbReference type="RefSeq" id="WP_289840586.1">
    <property type="nucleotide sequence ID" value="NZ_CATKSH010000006.1"/>
</dbReference>
<dbReference type="InterPro" id="IPR003838">
    <property type="entry name" value="ABC3_permease_C"/>
</dbReference>
<evidence type="ECO:0000256" key="5">
    <source>
        <dbReference type="ARBA" id="ARBA00023136"/>
    </source>
</evidence>
<gene>
    <name evidence="9" type="ORF">LMG32879_001322</name>
</gene>
<name>A0AA35V0K2_9PROT</name>
<dbReference type="Pfam" id="PF02687">
    <property type="entry name" value="FtsX"/>
    <property type="match status" value="2"/>
</dbReference>
<dbReference type="EMBL" id="CATKSH010000006">
    <property type="protein sequence ID" value="CAI9120489.1"/>
    <property type="molecule type" value="Genomic_DNA"/>
</dbReference>
<dbReference type="Pfam" id="PF12704">
    <property type="entry name" value="MacB_PCD"/>
    <property type="match status" value="2"/>
</dbReference>
<dbReference type="InterPro" id="IPR050250">
    <property type="entry name" value="Macrolide_Exporter_MacB"/>
</dbReference>
<accession>A0AA35V0K2</accession>
<feature type="transmembrane region" description="Helical" evidence="6">
    <location>
        <begin position="379"/>
        <end position="403"/>
    </location>
</feature>
<reference evidence="9" key="1">
    <citation type="submission" date="2023-03" db="EMBL/GenBank/DDBJ databases">
        <authorList>
            <person name="Cleenwerck I."/>
        </authorList>
    </citation>
    <scope>NUCLEOTIDE SEQUENCE</scope>
    <source>
        <strain evidence="9">LMG 32879</strain>
    </source>
</reference>
<comment type="caution">
    <text evidence="9">The sequence shown here is derived from an EMBL/GenBank/DDBJ whole genome shotgun (WGS) entry which is preliminary data.</text>
</comment>
<feature type="transmembrane region" description="Helical" evidence="6">
    <location>
        <begin position="284"/>
        <end position="304"/>
    </location>
</feature>
<organism evidence="9 10">
    <name type="scientific">Brytella acorum</name>
    <dbReference type="NCBI Taxonomy" id="2959299"/>
    <lineage>
        <taxon>Bacteria</taxon>
        <taxon>Pseudomonadati</taxon>
        <taxon>Pseudomonadota</taxon>
        <taxon>Alphaproteobacteria</taxon>
        <taxon>Acetobacterales</taxon>
        <taxon>Acetobacteraceae</taxon>
        <taxon>Brytella</taxon>
    </lineage>
</organism>
<dbReference type="AlphaFoldDB" id="A0AA35V0K2"/>
<keyword evidence="2" id="KW-1003">Cell membrane</keyword>
<feature type="transmembrane region" description="Helical" evidence="6">
    <location>
        <begin position="772"/>
        <end position="791"/>
    </location>
</feature>
<evidence type="ECO:0000256" key="6">
    <source>
        <dbReference type="SAM" id="Phobius"/>
    </source>
</evidence>
<feature type="transmembrane region" description="Helical" evidence="6">
    <location>
        <begin position="685"/>
        <end position="705"/>
    </location>
</feature>
<protein>
    <submittedName>
        <fullName evidence="9">ABC transporter permease</fullName>
    </submittedName>
</protein>
<feature type="transmembrane region" description="Helical" evidence="6">
    <location>
        <begin position="341"/>
        <end position="367"/>
    </location>
</feature>
<evidence type="ECO:0000313" key="10">
    <source>
        <dbReference type="Proteomes" id="UP001176960"/>
    </source>
</evidence>
<proteinExistence type="predicted"/>
<evidence type="ECO:0000256" key="4">
    <source>
        <dbReference type="ARBA" id="ARBA00022989"/>
    </source>
</evidence>
<dbReference type="InterPro" id="IPR025857">
    <property type="entry name" value="MacB_PCD"/>
</dbReference>
<keyword evidence="4 6" id="KW-1133">Transmembrane helix</keyword>
<evidence type="ECO:0000313" key="9">
    <source>
        <dbReference type="EMBL" id="CAI9120489.1"/>
    </source>
</evidence>
<keyword evidence="3 6" id="KW-0812">Transmembrane</keyword>
<evidence type="ECO:0000256" key="3">
    <source>
        <dbReference type="ARBA" id="ARBA00022692"/>
    </source>
</evidence>
<dbReference type="Proteomes" id="UP001176960">
    <property type="component" value="Unassembled WGS sequence"/>
</dbReference>
<evidence type="ECO:0000256" key="1">
    <source>
        <dbReference type="ARBA" id="ARBA00004651"/>
    </source>
</evidence>
<keyword evidence="5 6" id="KW-0472">Membrane</keyword>
<evidence type="ECO:0000259" key="8">
    <source>
        <dbReference type="Pfam" id="PF12704"/>
    </source>
</evidence>
<feature type="transmembrane region" description="Helical" evidence="6">
    <location>
        <begin position="423"/>
        <end position="447"/>
    </location>
</feature>
<sequence length="808" mass="86832">MPSLFSDFWRLVTRYRLYTALNVIGLALGIATFLTLALVARYELGWERWYPGASSIYQLQADIRLNGSTMHAESLTPLLLPGVKARIPGLVAARLEAAKANVAIDGSHTGQEEVVTFADPSFFDVFRLGFQNGDGDTALRGTSNIVLSDSMARKYFGGTSAMGKILTVRREGHTRNYVVTGVLAPHPSNTKIQSEFVLPLPEVAAERPCAEQWGYFCAETYVVLPHPGDVSSFSSTAHDVFTTSLSGQKGTGNFASGTKLILDPLQATRFDREGRAADGSSRGAIVALAIIGGLAVLAAALNYVNLATAQALGRAREIAVRKVLGASRGRLIMRFLGEAQVLAFFAGLLGLALTELAVPFMASLSGWPVEIDYRWSLPVLFGVVLFLGGAAGAYPAFLLSSFAPAPVLAASRMPAQGRFGSRLRMVLVGSQFVFATTVGICTLVVNAQALHLRDISRGMNVRDLLLLSTDRHDETDNRAPEILDRLRAMPGVEAASASAGWLDGAHEVRTIAPVGKSDASFIVTASSVDGGFFQTYGIPLLAGRLPDFRRGEDVERSERHQIARNIVINLTAAHRLGFRDARSAVGQTFSSGNQPEDLKTIIGVVADVTDINGHFAPSPTVYILHDSRFGGVVIAMRTAHGALPGVLSQLRTEWPTLMQGFPFAPIAMTSMIDEATREDVARGKLFAIGAGVAIAIACLGLYGLAAFNAERRMHEVGIRKTLGATTGQIMRLMLAQFLRPVLYASLIAWPLAWVFARTWLAGFENRIALTPLYFVLTTLLAAALCALTVFGRTIGLARAEPSRALRAE</sequence>
<dbReference type="PANTHER" id="PTHR30572">
    <property type="entry name" value="MEMBRANE COMPONENT OF TRANSPORTER-RELATED"/>
    <property type="match status" value="1"/>
</dbReference>
<dbReference type="PANTHER" id="PTHR30572:SF18">
    <property type="entry name" value="ABC-TYPE MACROLIDE FAMILY EXPORT SYSTEM PERMEASE COMPONENT 2"/>
    <property type="match status" value="1"/>
</dbReference>
<feature type="domain" description="ABC3 transporter permease C-terminal" evidence="7">
    <location>
        <begin position="290"/>
        <end position="401"/>
    </location>
</feature>
<dbReference type="GO" id="GO:0022857">
    <property type="term" value="F:transmembrane transporter activity"/>
    <property type="evidence" value="ECO:0007669"/>
    <property type="project" value="TreeGrafter"/>
</dbReference>